<comment type="caution">
    <text evidence="18">The sequence shown here is derived from an EMBL/GenBank/DDBJ whole genome shotgun (WGS) entry which is preliminary data.</text>
</comment>
<dbReference type="InterPro" id="IPR013221">
    <property type="entry name" value="Mur_ligase_cen"/>
</dbReference>
<keyword evidence="19" id="KW-1185">Reference proteome</keyword>
<evidence type="ECO:0000256" key="11">
    <source>
        <dbReference type="ARBA" id="ARBA00023306"/>
    </source>
</evidence>
<comment type="subcellular location">
    <subcellularLocation>
        <location evidence="1">Cytoplasm</location>
    </subcellularLocation>
</comment>
<sequence>MDKRLHVHFMGIRGSGMAPIAVIAQKSGFEVSGCDCNETSYYSDALLDSGIDIKLGHSSEHLKGVDILAVTPAVFDINPNHPEIVEARKRNILMTWQEFMGKYLQKDKFLVAIAGTHGKSTTTVLTGLVLEAGELDPIVEAGTIYKPWGGGFRISESKYFVCEADEFNCNFLNYSPSLIIINNIEMDHPEFFKDFAEFKRAFKKFIRNIKNSGTLVVNEENEGIREVLIDIKDWLQEKNVKVIGYYLKHKFNFPFSAEYKGEIMKFAEDGVDFEVCGPNFKDSFKIGLLGAHNVLNSLGVLSAAIELGVSIETMKTVFKKFSGIGRRTELVDEVNKIKVYDDYGHHPTAIAAVLDTFKTIYQNKKVYAIVEPHQISRLKLFPEEFIAALNNADEVIVTKTYIGREINKNLEPVDMGSFISKVDAGKASYIEDFNNVADTISLKAKEGDIIIVFGAGNSHKLAKLIVERLKNTESK</sequence>
<evidence type="ECO:0000256" key="13">
    <source>
        <dbReference type="ARBA" id="ARBA00047833"/>
    </source>
</evidence>
<keyword evidence="8" id="KW-0067">ATP-binding</keyword>
<reference evidence="18 19" key="1">
    <citation type="submission" date="2021-01" db="EMBL/GenBank/DDBJ databases">
        <title>Genome public.</title>
        <authorList>
            <person name="Liu C."/>
            <person name="Sun Q."/>
        </authorList>
    </citation>
    <scope>NUCLEOTIDE SEQUENCE [LARGE SCALE GENOMIC DNA]</scope>
    <source>
        <strain evidence="18 19">YIM B02515</strain>
    </source>
</reference>
<accession>A0ABS1TGK2</accession>
<dbReference type="InterPro" id="IPR005758">
    <property type="entry name" value="UDP-N-AcMur_Ala_ligase_MurC"/>
</dbReference>
<dbReference type="NCBIfam" id="TIGR01082">
    <property type="entry name" value="murC"/>
    <property type="match status" value="1"/>
</dbReference>
<dbReference type="Pfam" id="PF02875">
    <property type="entry name" value="Mur_ligase_C"/>
    <property type="match status" value="1"/>
</dbReference>
<evidence type="ECO:0000256" key="9">
    <source>
        <dbReference type="ARBA" id="ARBA00022960"/>
    </source>
</evidence>
<dbReference type="InterPro" id="IPR050061">
    <property type="entry name" value="MurCDEF_pg_biosynth"/>
</dbReference>
<evidence type="ECO:0000256" key="1">
    <source>
        <dbReference type="ARBA" id="ARBA00004496"/>
    </source>
</evidence>
<dbReference type="Gene3D" id="3.40.50.720">
    <property type="entry name" value="NAD(P)-binding Rossmann-like Domain"/>
    <property type="match status" value="1"/>
</dbReference>
<protein>
    <recommendedName>
        <fullName evidence="3 14">UDP-N-acetylmuramate--L-alanine ligase</fullName>
        <ecNumber evidence="3 14">6.3.2.8</ecNumber>
    </recommendedName>
</protein>
<evidence type="ECO:0000256" key="5">
    <source>
        <dbReference type="ARBA" id="ARBA00022598"/>
    </source>
</evidence>
<dbReference type="SUPFAM" id="SSF53623">
    <property type="entry name" value="MurD-like peptide ligases, catalytic domain"/>
    <property type="match status" value="1"/>
</dbReference>
<dbReference type="EC" id="6.3.2.8" evidence="3 14"/>
<evidence type="ECO:0000256" key="10">
    <source>
        <dbReference type="ARBA" id="ARBA00022984"/>
    </source>
</evidence>
<dbReference type="RefSeq" id="WP_202751254.1">
    <property type="nucleotide sequence ID" value="NZ_JAESWC010000023.1"/>
</dbReference>
<keyword evidence="11" id="KW-0131">Cell cycle</keyword>
<keyword evidence="10" id="KW-0573">Peptidoglycan synthesis</keyword>
<organism evidence="18 19">
    <name type="scientific">Clostridium rhizosphaerae</name>
    <dbReference type="NCBI Taxonomy" id="2803861"/>
    <lineage>
        <taxon>Bacteria</taxon>
        <taxon>Bacillati</taxon>
        <taxon>Bacillota</taxon>
        <taxon>Clostridia</taxon>
        <taxon>Eubacteriales</taxon>
        <taxon>Clostridiaceae</taxon>
        <taxon>Clostridium</taxon>
    </lineage>
</organism>
<dbReference type="SUPFAM" id="SSF51984">
    <property type="entry name" value="MurCD N-terminal domain"/>
    <property type="match status" value="1"/>
</dbReference>
<keyword evidence="6" id="KW-0132">Cell division</keyword>
<evidence type="ECO:0000313" key="18">
    <source>
        <dbReference type="EMBL" id="MBL4938490.1"/>
    </source>
</evidence>
<feature type="domain" description="Mur ligase C-terminal" evidence="16">
    <location>
        <begin position="326"/>
        <end position="456"/>
    </location>
</feature>
<dbReference type="InterPro" id="IPR004101">
    <property type="entry name" value="Mur_ligase_C"/>
</dbReference>
<evidence type="ECO:0000259" key="16">
    <source>
        <dbReference type="Pfam" id="PF02875"/>
    </source>
</evidence>
<dbReference type="Proteomes" id="UP000632377">
    <property type="component" value="Unassembled WGS sequence"/>
</dbReference>
<name>A0ABS1TGK2_9CLOT</name>
<keyword evidence="9" id="KW-0133">Cell shape</keyword>
<evidence type="ECO:0000256" key="4">
    <source>
        <dbReference type="ARBA" id="ARBA00022490"/>
    </source>
</evidence>
<comment type="catalytic activity">
    <reaction evidence="13">
        <text>UDP-N-acetyl-alpha-D-muramate + L-alanine + ATP = UDP-N-acetyl-alpha-D-muramoyl-L-alanine + ADP + phosphate + H(+)</text>
        <dbReference type="Rhea" id="RHEA:23372"/>
        <dbReference type="ChEBI" id="CHEBI:15378"/>
        <dbReference type="ChEBI" id="CHEBI:30616"/>
        <dbReference type="ChEBI" id="CHEBI:43474"/>
        <dbReference type="ChEBI" id="CHEBI:57972"/>
        <dbReference type="ChEBI" id="CHEBI:70757"/>
        <dbReference type="ChEBI" id="CHEBI:83898"/>
        <dbReference type="ChEBI" id="CHEBI:456216"/>
        <dbReference type="EC" id="6.3.2.8"/>
    </reaction>
</comment>
<evidence type="ECO:0000256" key="3">
    <source>
        <dbReference type="ARBA" id="ARBA00012211"/>
    </source>
</evidence>
<dbReference type="GO" id="GO:0008763">
    <property type="term" value="F:UDP-N-acetylmuramate-L-alanine ligase activity"/>
    <property type="evidence" value="ECO:0007669"/>
    <property type="project" value="UniProtKB-EC"/>
</dbReference>
<feature type="domain" description="Mur ligase central" evidence="17">
    <location>
        <begin position="113"/>
        <end position="303"/>
    </location>
</feature>
<keyword evidence="7" id="KW-0547">Nucleotide-binding</keyword>
<dbReference type="Pfam" id="PF01225">
    <property type="entry name" value="Mur_ligase"/>
    <property type="match status" value="1"/>
</dbReference>
<evidence type="ECO:0000313" key="19">
    <source>
        <dbReference type="Proteomes" id="UP000632377"/>
    </source>
</evidence>
<gene>
    <name evidence="18" type="primary">murC</name>
    <name evidence="18" type="ORF">JK636_22560</name>
</gene>
<dbReference type="Pfam" id="PF08245">
    <property type="entry name" value="Mur_ligase_M"/>
    <property type="match status" value="1"/>
</dbReference>
<evidence type="ECO:0000259" key="15">
    <source>
        <dbReference type="Pfam" id="PF01225"/>
    </source>
</evidence>
<keyword evidence="12" id="KW-0961">Cell wall biogenesis/degradation</keyword>
<dbReference type="Gene3D" id="3.90.190.20">
    <property type="entry name" value="Mur ligase, C-terminal domain"/>
    <property type="match status" value="1"/>
</dbReference>
<keyword evidence="5 18" id="KW-0436">Ligase</keyword>
<evidence type="ECO:0000256" key="6">
    <source>
        <dbReference type="ARBA" id="ARBA00022618"/>
    </source>
</evidence>
<comment type="pathway">
    <text evidence="2">Cell wall biogenesis; peptidoglycan biosynthesis.</text>
</comment>
<dbReference type="PANTHER" id="PTHR43445:SF3">
    <property type="entry name" value="UDP-N-ACETYLMURAMATE--L-ALANINE LIGASE"/>
    <property type="match status" value="1"/>
</dbReference>
<dbReference type="InterPro" id="IPR036565">
    <property type="entry name" value="Mur-like_cat_sf"/>
</dbReference>
<dbReference type="SUPFAM" id="SSF53244">
    <property type="entry name" value="MurD-like peptide ligases, peptide-binding domain"/>
    <property type="match status" value="1"/>
</dbReference>
<dbReference type="EMBL" id="JAESWC010000023">
    <property type="protein sequence ID" value="MBL4938490.1"/>
    <property type="molecule type" value="Genomic_DNA"/>
</dbReference>
<evidence type="ECO:0000256" key="12">
    <source>
        <dbReference type="ARBA" id="ARBA00023316"/>
    </source>
</evidence>
<evidence type="ECO:0000256" key="7">
    <source>
        <dbReference type="ARBA" id="ARBA00022741"/>
    </source>
</evidence>
<dbReference type="Gene3D" id="3.40.1190.10">
    <property type="entry name" value="Mur-like, catalytic domain"/>
    <property type="match status" value="1"/>
</dbReference>
<evidence type="ECO:0000256" key="8">
    <source>
        <dbReference type="ARBA" id="ARBA00022840"/>
    </source>
</evidence>
<dbReference type="InterPro" id="IPR000713">
    <property type="entry name" value="Mur_ligase_N"/>
</dbReference>
<evidence type="ECO:0000259" key="17">
    <source>
        <dbReference type="Pfam" id="PF08245"/>
    </source>
</evidence>
<feature type="domain" description="Mur ligase N-terminal catalytic" evidence="15">
    <location>
        <begin position="6"/>
        <end position="102"/>
    </location>
</feature>
<dbReference type="PANTHER" id="PTHR43445">
    <property type="entry name" value="UDP-N-ACETYLMURAMATE--L-ALANINE LIGASE-RELATED"/>
    <property type="match status" value="1"/>
</dbReference>
<proteinExistence type="predicted"/>
<keyword evidence="4" id="KW-0963">Cytoplasm</keyword>
<evidence type="ECO:0000256" key="2">
    <source>
        <dbReference type="ARBA" id="ARBA00004752"/>
    </source>
</evidence>
<evidence type="ECO:0000256" key="14">
    <source>
        <dbReference type="NCBIfam" id="TIGR01082"/>
    </source>
</evidence>
<dbReference type="InterPro" id="IPR036615">
    <property type="entry name" value="Mur_ligase_C_dom_sf"/>
</dbReference>